<feature type="chain" id="PRO_5021845788" description="Ig-like domain-containing protein" evidence="1">
    <location>
        <begin position="29"/>
        <end position="178"/>
    </location>
</feature>
<dbReference type="AlphaFoldDB" id="A0A542Y760"/>
<evidence type="ECO:0008006" key="4">
    <source>
        <dbReference type="Google" id="ProtNLM"/>
    </source>
</evidence>
<keyword evidence="3" id="KW-1185">Reference proteome</keyword>
<sequence length="178" mass="17571">MSSRPRSVLRRALAATLPLALLLGLAPGADETEAAWADAEAAQGSFTALKVPTPVSTAACVTTPGPLGLSPTVTVNWRAPATATGYTLTQAEFGYSTGGLLLPLTAALLGNVSTSGTPAAYSTVASGGLLGGLLGGTSTVAVRFIGPGGWRSSWLVATATMGLAGLNPTCTLSEAPSA</sequence>
<evidence type="ECO:0000256" key="1">
    <source>
        <dbReference type="SAM" id="SignalP"/>
    </source>
</evidence>
<evidence type="ECO:0000313" key="2">
    <source>
        <dbReference type="EMBL" id="TQL43837.1"/>
    </source>
</evidence>
<organism evidence="2 3">
    <name type="scientific">Leucobacter komagatae</name>
    <dbReference type="NCBI Taxonomy" id="55969"/>
    <lineage>
        <taxon>Bacteria</taxon>
        <taxon>Bacillati</taxon>
        <taxon>Actinomycetota</taxon>
        <taxon>Actinomycetes</taxon>
        <taxon>Micrococcales</taxon>
        <taxon>Microbacteriaceae</taxon>
        <taxon>Leucobacter</taxon>
    </lineage>
</organism>
<protein>
    <recommendedName>
        <fullName evidence="4">Ig-like domain-containing protein</fullName>
    </recommendedName>
</protein>
<keyword evidence="1" id="KW-0732">Signal</keyword>
<feature type="signal peptide" evidence="1">
    <location>
        <begin position="1"/>
        <end position="28"/>
    </location>
</feature>
<dbReference type="EMBL" id="VFON01000001">
    <property type="protein sequence ID" value="TQL43837.1"/>
    <property type="molecule type" value="Genomic_DNA"/>
</dbReference>
<dbReference type="RefSeq" id="WP_141887100.1">
    <property type="nucleotide sequence ID" value="NZ_BAAAUY010000001.1"/>
</dbReference>
<comment type="caution">
    <text evidence="2">The sequence shown here is derived from an EMBL/GenBank/DDBJ whole genome shotgun (WGS) entry which is preliminary data.</text>
</comment>
<dbReference type="OrthoDB" id="4950956at2"/>
<proteinExistence type="predicted"/>
<reference evidence="2 3" key="1">
    <citation type="submission" date="2019-06" db="EMBL/GenBank/DDBJ databases">
        <title>Sequencing the genomes of 1000 actinobacteria strains.</title>
        <authorList>
            <person name="Klenk H.-P."/>
        </authorList>
    </citation>
    <scope>NUCLEOTIDE SEQUENCE [LARGE SCALE GENOMIC DNA]</scope>
    <source>
        <strain evidence="2 3">DSM 8803</strain>
    </source>
</reference>
<dbReference type="Proteomes" id="UP000319094">
    <property type="component" value="Unassembled WGS sequence"/>
</dbReference>
<gene>
    <name evidence="2" type="ORF">FB468_1874</name>
</gene>
<evidence type="ECO:0000313" key="3">
    <source>
        <dbReference type="Proteomes" id="UP000319094"/>
    </source>
</evidence>
<name>A0A542Y760_9MICO</name>
<accession>A0A542Y760</accession>